<evidence type="ECO:0000313" key="2">
    <source>
        <dbReference type="Proteomes" id="UP000307244"/>
    </source>
</evidence>
<dbReference type="SUPFAM" id="SSF141694">
    <property type="entry name" value="AF2212/PG0164-like"/>
    <property type="match status" value="1"/>
</dbReference>
<reference evidence="1 2" key="1">
    <citation type="submission" date="2019-04" db="EMBL/GenBank/DDBJ databases">
        <title>Pedobacter sp. RP-3-15 sp. nov., isolated from Arctic soil.</title>
        <authorList>
            <person name="Dahal R.H."/>
            <person name="Kim D.-U."/>
        </authorList>
    </citation>
    <scope>NUCLEOTIDE SEQUENCE [LARGE SCALE GENOMIC DNA]</scope>
    <source>
        <strain evidence="1 2">RP-3-15</strain>
    </source>
</reference>
<comment type="caution">
    <text evidence="1">The sequence shown here is derived from an EMBL/GenBank/DDBJ whole genome shotgun (WGS) entry which is preliminary data.</text>
</comment>
<dbReference type="Gene3D" id="2.40.30.100">
    <property type="entry name" value="AF2212/PG0164-like"/>
    <property type="match status" value="1"/>
</dbReference>
<dbReference type="RefSeq" id="WP_136835073.1">
    <property type="nucleotide sequence ID" value="NZ_SWBQ01000001.1"/>
</dbReference>
<dbReference type="Pfam" id="PF13376">
    <property type="entry name" value="OmdA"/>
    <property type="match status" value="1"/>
</dbReference>
<dbReference type="Pfam" id="PF08922">
    <property type="entry name" value="DUF1905"/>
    <property type="match status" value="1"/>
</dbReference>
<dbReference type="OrthoDB" id="8246703at2"/>
<dbReference type="Proteomes" id="UP000307244">
    <property type="component" value="Unassembled WGS sequence"/>
</dbReference>
<sequence>MNTLLLDEILMLERFPGKGGWTYVVLPQLKTPSGKLLGWDKVRALFDEHEVSEIGLMSLGNGKRFLPVKAEIRKVIGKEAGNQIRLQLFSQTEELDIRAEFLLCLEDDPSALKYFKSWKAEERDKYISWIEQGQNTEQQVERMAQAVDRIAAGLLF</sequence>
<name>A0A4U1CRY5_9SPHI</name>
<evidence type="ECO:0000313" key="1">
    <source>
        <dbReference type="EMBL" id="TKC09665.1"/>
    </source>
</evidence>
<organism evidence="1 2">
    <name type="scientific">Pedobacter frigoris</name>
    <dbReference type="NCBI Taxonomy" id="2571272"/>
    <lineage>
        <taxon>Bacteria</taxon>
        <taxon>Pseudomonadati</taxon>
        <taxon>Bacteroidota</taxon>
        <taxon>Sphingobacteriia</taxon>
        <taxon>Sphingobacteriales</taxon>
        <taxon>Sphingobacteriaceae</taxon>
        <taxon>Pedobacter</taxon>
    </lineage>
</organism>
<dbReference type="EMBL" id="SWBQ01000001">
    <property type="protein sequence ID" value="TKC09665.1"/>
    <property type="molecule type" value="Genomic_DNA"/>
</dbReference>
<protein>
    <submittedName>
        <fullName evidence="1">DUF1905 domain-containing protein</fullName>
    </submittedName>
</protein>
<keyword evidence="2" id="KW-1185">Reference proteome</keyword>
<dbReference type="InterPro" id="IPR037079">
    <property type="entry name" value="AF2212/PG0164-like_sf"/>
</dbReference>
<accession>A0A4U1CRY5</accession>
<dbReference type="AlphaFoldDB" id="A0A4U1CRY5"/>
<gene>
    <name evidence="1" type="ORF">FA047_06165</name>
</gene>
<proteinExistence type="predicted"/>
<dbReference type="InterPro" id="IPR015018">
    <property type="entry name" value="DUF1905"/>
</dbReference>